<dbReference type="PANTHER" id="PTHR47478">
    <property type="match status" value="1"/>
</dbReference>
<dbReference type="PANTHER" id="PTHR47478:SF1">
    <property type="entry name" value="PYRIMIDINE 5'-NUCLEOTIDASE YJJG"/>
    <property type="match status" value="1"/>
</dbReference>
<dbReference type="InterPro" id="IPR023214">
    <property type="entry name" value="HAD_sf"/>
</dbReference>
<name>C7QH80_CATAD</name>
<dbReference type="InterPro" id="IPR052550">
    <property type="entry name" value="Pyrimidine_5'-ntase_YjjG"/>
</dbReference>
<dbReference type="SFLD" id="SFLDG01129">
    <property type="entry name" value="C1.5:_HAD__Beta-PGM__Phosphata"/>
    <property type="match status" value="1"/>
</dbReference>
<dbReference type="KEGG" id="cai:Caci_0064"/>
<proteinExistence type="predicted"/>
<dbReference type="Proteomes" id="UP000000851">
    <property type="component" value="Chromosome"/>
</dbReference>
<dbReference type="InterPro" id="IPR006439">
    <property type="entry name" value="HAD-SF_hydro_IA"/>
</dbReference>
<dbReference type="NCBIfam" id="TIGR01549">
    <property type="entry name" value="HAD-SF-IA-v1"/>
    <property type="match status" value="1"/>
</dbReference>
<dbReference type="PRINTS" id="PR00413">
    <property type="entry name" value="HADHALOGNASE"/>
</dbReference>
<organism evidence="1 2">
    <name type="scientific">Catenulispora acidiphila (strain DSM 44928 / JCM 14897 / NBRC 102108 / NRRL B-24433 / ID139908)</name>
    <dbReference type="NCBI Taxonomy" id="479433"/>
    <lineage>
        <taxon>Bacteria</taxon>
        <taxon>Bacillati</taxon>
        <taxon>Actinomycetota</taxon>
        <taxon>Actinomycetes</taxon>
        <taxon>Catenulisporales</taxon>
        <taxon>Catenulisporaceae</taxon>
        <taxon>Catenulispora</taxon>
    </lineage>
</organism>
<dbReference type="InParanoid" id="C7QH80"/>
<keyword evidence="1" id="KW-0378">Hydrolase</keyword>
<dbReference type="GO" id="GO:0016787">
    <property type="term" value="F:hydrolase activity"/>
    <property type="evidence" value="ECO:0007669"/>
    <property type="project" value="UniProtKB-KW"/>
</dbReference>
<reference evidence="1 2" key="1">
    <citation type="journal article" date="2009" name="Stand. Genomic Sci.">
        <title>Complete genome sequence of Catenulispora acidiphila type strain (ID 139908).</title>
        <authorList>
            <person name="Copeland A."/>
            <person name="Lapidus A."/>
            <person name="Glavina Del Rio T."/>
            <person name="Nolan M."/>
            <person name="Lucas S."/>
            <person name="Chen F."/>
            <person name="Tice H."/>
            <person name="Cheng J.F."/>
            <person name="Bruce D."/>
            <person name="Goodwin L."/>
            <person name="Pitluck S."/>
            <person name="Mikhailova N."/>
            <person name="Pati A."/>
            <person name="Ivanova N."/>
            <person name="Mavromatis K."/>
            <person name="Chen A."/>
            <person name="Palaniappan K."/>
            <person name="Chain P."/>
            <person name="Land M."/>
            <person name="Hauser L."/>
            <person name="Chang Y.J."/>
            <person name="Jeffries C.D."/>
            <person name="Chertkov O."/>
            <person name="Brettin T."/>
            <person name="Detter J.C."/>
            <person name="Han C."/>
            <person name="Ali Z."/>
            <person name="Tindall B.J."/>
            <person name="Goker M."/>
            <person name="Bristow J."/>
            <person name="Eisen J.A."/>
            <person name="Markowitz V."/>
            <person name="Hugenholtz P."/>
            <person name="Kyrpides N.C."/>
            <person name="Klenk H.P."/>
        </authorList>
    </citation>
    <scope>NUCLEOTIDE SEQUENCE [LARGE SCALE GENOMIC DNA]</scope>
    <source>
        <strain evidence="2">DSM 44928 / JCM 14897 / NBRC 102108 / NRRL B-24433 / ID139908</strain>
    </source>
</reference>
<dbReference type="EMBL" id="CP001700">
    <property type="protein sequence ID" value="ACU69019.1"/>
    <property type="molecule type" value="Genomic_DNA"/>
</dbReference>
<dbReference type="eggNOG" id="COG1011">
    <property type="taxonomic scope" value="Bacteria"/>
</dbReference>
<protein>
    <submittedName>
        <fullName evidence="1">HAD-superfamily hydrolase, subfamily IA, variant 1</fullName>
    </submittedName>
</protein>
<dbReference type="HOGENOM" id="CLU_045011_8_3_11"/>
<dbReference type="Pfam" id="PF00702">
    <property type="entry name" value="Hydrolase"/>
    <property type="match status" value="1"/>
</dbReference>
<sequence>MSGDADPTGLSSTAATARNPVFRWASERSVNLGAMPRLALFDLDDTLISSKGAFIAWTEELVAAHSSPADVRWFIDNEHIFWTGSPDDAFRGLVEHFGLAADPAELLADYQFRMVDLLKPFDGVLDGLEALRDAGWRIGIVTNGFGDFQNAKIDAVGLRAYVDVVCISDVEGSWKPESKIFQLASERAGAPLEGGWMVGDSLSSDIAGGNGVGLHTAWIRHGRTLGSMDPQPEQVVETTTEAFQLILSRP</sequence>
<dbReference type="Gene3D" id="1.10.150.520">
    <property type="match status" value="1"/>
</dbReference>
<dbReference type="Gene3D" id="3.40.50.1000">
    <property type="entry name" value="HAD superfamily/HAD-like"/>
    <property type="match status" value="1"/>
</dbReference>
<dbReference type="STRING" id="479433.Caci_0064"/>
<evidence type="ECO:0000313" key="1">
    <source>
        <dbReference type="EMBL" id="ACU69019.1"/>
    </source>
</evidence>
<keyword evidence="2" id="KW-1185">Reference proteome</keyword>
<dbReference type="InterPro" id="IPR036412">
    <property type="entry name" value="HAD-like_sf"/>
</dbReference>
<accession>C7QH80</accession>
<dbReference type="SFLD" id="SFLDS00003">
    <property type="entry name" value="Haloacid_Dehalogenase"/>
    <property type="match status" value="1"/>
</dbReference>
<gene>
    <name evidence="1" type="ordered locus">Caci_0064</name>
</gene>
<dbReference type="AlphaFoldDB" id="C7QH80"/>
<evidence type="ECO:0000313" key="2">
    <source>
        <dbReference type="Proteomes" id="UP000000851"/>
    </source>
</evidence>
<dbReference type="SUPFAM" id="SSF56784">
    <property type="entry name" value="HAD-like"/>
    <property type="match status" value="1"/>
</dbReference>